<keyword evidence="2" id="KW-0472">Membrane</keyword>
<name>A0ABQ0E5S3_9BACT</name>
<organism evidence="3 4">
    <name type="scientific">Desulfovibrio falkowii</name>
    <dbReference type="NCBI Taxonomy" id="3136602"/>
    <lineage>
        <taxon>Bacteria</taxon>
        <taxon>Pseudomonadati</taxon>
        <taxon>Thermodesulfobacteriota</taxon>
        <taxon>Desulfovibrionia</taxon>
        <taxon>Desulfovibrionales</taxon>
        <taxon>Desulfovibrionaceae</taxon>
        <taxon>Desulfovibrio</taxon>
    </lineage>
</organism>
<keyword evidence="2" id="KW-1133">Transmembrane helix</keyword>
<keyword evidence="4" id="KW-1185">Reference proteome</keyword>
<keyword evidence="2" id="KW-0812">Transmembrane</keyword>
<feature type="transmembrane region" description="Helical" evidence="2">
    <location>
        <begin position="9"/>
        <end position="26"/>
    </location>
</feature>
<evidence type="ECO:0000256" key="2">
    <source>
        <dbReference type="SAM" id="Phobius"/>
    </source>
</evidence>
<feature type="region of interest" description="Disordered" evidence="1">
    <location>
        <begin position="118"/>
        <end position="139"/>
    </location>
</feature>
<accession>A0ABQ0E5S3</accession>
<comment type="caution">
    <text evidence="3">The sequence shown here is derived from an EMBL/GenBank/DDBJ whole genome shotgun (WGS) entry which is preliminary data.</text>
</comment>
<feature type="region of interest" description="Disordered" evidence="1">
    <location>
        <begin position="35"/>
        <end position="65"/>
    </location>
</feature>
<proteinExistence type="predicted"/>
<evidence type="ECO:0000313" key="4">
    <source>
        <dbReference type="Proteomes" id="UP001628192"/>
    </source>
</evidence>
<evidence type="ECO:0000313" key="3">
    <source>
        <dbReference type="EMBL" id="GAB1253085.1"/>
    </source>
</evidence>
<sequence length="204" mass="21703">MQITKRAKIIWGAAITLLLIFSFLLWTQQTPPPLPPISSTAKPKLPPQKSETPESGVPPQGQHQTSTNPAVIIEAGNLGKITALKSQVEELKLELQIAELTAKKDGVTRQQRVTEPLPSLSLPAFTPPSPSPQASVPTSNSRRANLAVLSVQGVGDNLSATVRTGSGQTVVRIGSRLGDSVVTAISRQAVLVKRGNQINTLPFE</sequence>
<dbReference type="Proteomes" id="UP001628192">
    <property type="component" value="Unassembled WGS sequence"/>
</dbReference>
<protein>
    <recommendedName>
        <fullName evidence="5">Type IV pilus biogenesis protein PilP</fullName>
    </recommendedName>
</protein>
<reference evidence="3 4" key="1">
    <citation type="journal article" date="2025" name="Int. J. Syst. Evol. Microbiol.">
        <title>Desulfovibrio falkowii sp. nov., Porphyromonas miyakawae sp. nov., Mediterraneibacter flintii sp. nov. and Owariibacterium komagatae gen. nov., sp. nov., isolated from human faeces.</title>
        <authorList>
            <person name="Hamaguchi T."/>
            <person name="Ohara M."/>
            <person name="Hisatomi A."/>
            <person name="Sekiguchi K."/>
            <person name="Takeda J.I."/>
            <person name="Ueyama J."/>
            <person name="Ito M."/>
            <person name="Nishiwaki H."/>
            <person name="Ogi T."/>
            <person name="Hirayama M."/>
            <person name="Ohkuma M."/>
            <person name="Sakamoto M."/>
            <person name="Ohno K."/>
        </authorList>
    </citation>
    <scope>NUCLEOTIDE SEQUENCE [LARGE SCALE GENOMIC DNA]</scope>
    <source>
        <strain evidence="3 4">13CB8C</strain>
    </source>
</reference>
<evidence type="ECO:0008006" key="5">
    <source>
        <dbReference type="Google" id="ProtNLM"/>
    </source>
</evidence>
<dbReference type="RefSeq" id="WP_407844157.1">
    <property type="nucleotide sequence ID" value="NZ_BAAFSG010000001.1"/>
</dbReference>
<gene>
    <name evidence="3" type="ORF">Defa_05720</name>
</gene>
<evidence type="ECO:0000256" key="1">
    <source>
        <dbReference type="SAM" id="MobiDB-lite"/>
    </source>
</evidence>
<dbReference type="EMBL" id="BAAFSG010000001">
    <property type="protein sequence ID" value="GAB1253085.1"/>
    <property type="molecule type" value="Genomic_DNA"/>
</dbReference>